<dbReference type="AlphaFoldDB" id="A0A022QQH4"/>
<dbReference type="Proteomes" id="UP000030748">
    <property type="component" value="Unassembled WGS sequence"/>
</dbReference>
<evidence type="ECO:0000256" key="1">
    <source>
        <dbReference type="SAM" id="MobiDB-lite"/>
    </source>
</evidence>
<proteinExistence type="predicted"/>
<dbReference type="PANTHER" id="PTHR22753:SF24">
    <property type="entry name" value="ESTERASE_LIPASE_THIOESTERASE FAMILY PROTEIN"/>
    <property type="match status" value="1"/>
</dbReference>
<feature type="region of interest" description="Disordered" evidence="1">
    <location>
        <begin position="24"/>
        <end position="49"/>
    </location>
</feature>
<organism evidence="2 3">
    <name type="scientific">Erythranthe guttata</name>
    <name type="common">Yellow monkey flower</name>
    <name type="synonym">Mimulus guttatus</name>
    <dbReference type="NCBI Taxonomy" id="4155"/>
    <lineage>
        <taxon>Eukaryota</taxon>
        <taxon>Viridiplantae</taxon>
        <taxon>Streptophyta</taxon>
        <taxon>Embryophyta</taxon>
        <taxon>Tracheophyta</taxon>
        <taxon>Spermatophyta</taxon>
        <taxon>Magnoliopsida</taxon>
        <taxon>eudicotyledons</taxon>
        <taxon>Gunneridae</taxon>
        <taxon>Pentapetalae</taxon>
        <taxon>asterids</taxon>
        <taxon>lamiids</taxon>
        <taxon>Lamiales</taxon>
        <taxon>Phrymaceae</taxon>
        <taxon>Erythranthe</taxon>
    </lineage>
</organism>
<dbReference type="SUPFAM" id="SSF53474">
    <property type="entry name" value="alpha/beta-Hydrolases"/>
    <property type="match status" value="1"/>
</dbReference>
<accession>A0A022QQH4</accession>
<evidence type="ECO:0008006" key="4">
    <source>
        <dbReference type="Google" id="ProtNLM"/>
    </source>
</evidence>
<evidence type="ECO:0000313" key="2">
    <source>
        <dbReference type="EMBL" id="EYU29518.1"/>
    </source>
</evidence>
<gene>
    <name evidence="2" type="ORF">MIMGU_mgv1a004287mg</name>
</gene>
<reference evidence="2 3" key="1">
    <citation type="journal article" date="2013" name="Proc. Natl. Acad. Sci. U.S.A.">
        <title>Fine-scale variation in meiotic recombination in Mimulus inferred from population shotgun sequencing.</title>
        <authorList>
            <person name="Hellsten U."/>
            <person name="Wright K.M."/>
            <person name="Jenkins J."/>
            <person name="Shu S."/>
            <person name="Yuan Y."/>
            <person name="Wessler S.R."/>
            <person name="Schmutz J."/>
            <person name="Willis J.H."/>
            <person name="Rokhsar D.S."/>
        </authorList>
    </citation>
    <scope>NUCLEOTIDE SEQUENCE [LARGE SCALE GENOMIC DNA]</scope>
    <source>
        <strain evidence="3">cv. DUN x IM62</strain>
    </source>
</reference>
<name>A0A022QQH4_ERYGU</name>
<dbReference type="PANTHER" id="PTHR22753">
    <property type="entry name" value="TRANSMEMBRANE PROTEIN 68"/>
    <property type="match status" value="1"/>
</dbReference>
<dbReference type="Gene3D" id="3.40.50.1820">
    <property type="entry name" value="alpha/beta hydrolase"/>
    <property type="match status" value="1"/>
</dbReference>
<dbReference type="GO" id="GO:0016020">
    <property type="term" value="C:membrane"/>
    <property type="evidence" value="ECO:0000318"/>
    <property type="project" value="GO_Central"/>
</dbReference>
<protein>
    <recommendedName>
        <fullName evidence="4">Serine aminopeptidase S33 domain-containing protein</fullName>
    </recommendedName>
</protein>
<dbReference type="CDD" id="cd07987">
    <property type="entry name" value="LPLAT_MGAT-like"/>
    <property type="match status" value="1"/>
</dbReference>
<dbReference type="EMBL" id="KI631213">
    <property type="protein sequence ID" value="EYU29518.1"/>
    <property type="molecule type" value="Genomic_DNA"/>
</dbReference>
<dbReference type="InterPro" id="IPR029058">
    <property type="entry name" value="AB_hydrolase_fold"/>
</dbReference>
<evidence type="ECO:0000313" key="3">
    <source>
        <dbReference type="Proteomes" id="UP000030748"/>
    </source>
</evidence>
<dbReference type="STRING" id="4155.A0A022QQH4"/>
<sequence length="535" mass="59702">MAAMVENGLLAAAFPTVLRHQQTTHQKLSYRPTGRSCPRVSGSSFKTKSSLSSGYYAEQSKKLTEVDGGGPPRWFSPLECGCSRSTNSPLLLFLPGIDGSGHGLTLHHERLGEIFDVWCLHIPVTDRTPLADLVKLVQSTVRSEHNRAAKRPIYLVGESFGASLALVVAAQNPDIDLVLILANPATSLSKSLLQNVVPLWDIIDKHRSISSIPVETILWKLNMINEMQNHLNSNLRTVDAQTLILNSGKDILLSSITEQENLRSVLKRCEVRSFIGNGDPLFLDDTFDLAAAIKRASYYRRGRSVDFISDFMPPSPSEFDMVYDPFRWMDVAVNPVMLSTLDNGKIIRGLSGIPSEGPVLFVGNHMMLAMDLVPLVSKFVIERNITVRTMAHPLYFERLTKDGKLPDLSFFDVFRVLGAVPVTAANMYKLFKLKSHVLLFPGGIREGYHRKGEDYKLIWPVEPEFVRMAVKFGAKIVPFGGVGEDDVLQDRCWRRSWKATPVLSNSPSQIARSLLFPIREANPNSRKGGYIEKQR</sequence>
<dbReference type="eggNOG" id="ENOG502QQUD">
    <property type="taxonomic scope" value="Eukaryota"/>
</dbReference>
<keyword evidence="3" id="KW-1185">Reference proteome</keyword>